<dbReference type="SMART" id="SM00326">
    <property type="entry name" value="SH3"/>
    <property type="match status" value="1"/>
</dbReference>
<gene>
    <name evidence="6" type="ORF">FB45DRAFT_914317</name>
</gene>
<dbReference type="InterPro" id="IPR035521">
    <property type="entry name" value="Fus1_SH3"/>
</dbReference>
<evidence type="ECO:0000259" key="5">
    <source>
        <dbReference type="PROSITE" id="PS50002"/>
    </source>
</evidence>
<dbReference type="EMBL" id="JARKIF010000008">
    <property type="protein sequence ID" value="KAJ7633076.1"/>
    <property type="molecule type" value="Genomic_DNA"/>
</dbReference>
<dbReference type="PROSITE" id="PS50002">
    <property type="entry name" value="SH3"/>
    <property type="match status" value="1"/>
</dbReference>
<dbReference type="AlphaFoldDB" id="A0AAD7BXH3"/>
<accession>A0AAD7BXH3</accession>
<dbReference type="Gene3D" id="2.30.30.40">
    <property type="entry name" value="SH3 Domains"/>
    <property type="match status" value="1"/>
</dbReference>
<evidence type="ECO:0000313" key="7">
    <source>
        <dbReference type="Proteomes" id="UP001221142"/>
    </source>
</evidence>
<protein>
    <recommendedName>
        <fullName evidence="5">SH3 domain-containing protein</fullName>
    </recommendedName>
</protein>
<feature type="region of interest" description="Disordered" evidence="3">
    <location>
        <begin position="1"/>
        <end position="20"/>
    </location>
</feature>
<evidence type="ECO:0000313" key="6">
    <source>
        <dbReference type="EMBL" id="KAJ7633076.1"/>
    </source>
</evidence>
<keyword evidence="4" id="KW-0472">Membrane</keyword>
<feature type="domain" description="SH3" evidence="5">
    <location>
        <begin position="282"/>
        <end position="345"/>
    </location>
</feature>
<dbReference type="SUPFAM" id="SSF50044">
    <property type="entry name" value="SH3-domain"/>
    <property type="match status" value="1"/>
</dbReference>
<organism evidence="6 7">
    <name type="scientific">Roridomyces roridus</name>
    <dbReference type="NCBI Taxonomy" id="1738132"/>
    <lineage>
        <taxon>Eukaryota</taxon>
        <taxon>Fungi</taxon>
        <taxon>Dikarya</taxon>
        <taxon>Basidiomycota</taxon>
        <taxon>Agaricomycotina</taxon>
        <taxon>Agaricomycetes</taxon>
        <taxon>Agaricomycetidae</taxon>
        <taxon>Agaricales</taxon>
        <taxon>Marasmiineae</taxon>
        <taxon>Mycenaceae</taxon>
        <taxon>Roridomyces</taxon>
    </lineage>
</organism>
<evidence type="ECO:0000256" key="1">
    <source>
        <dbReference type="ARBA" id="ARBA00022443"/>
    </source>
</evidence>
<keyword evidence="4" id="KW-1133">Transmembrane helix</keyword>
<evidence type="ECO:0000256" key="2">
    <source>
        <dbReference type="PROSITE-ProRule" id="PRU00192"/>
    </source>
</evidence>
<proteinExistence type="predicted"/>
<evidence type="ECO:0000256" key="4">
    <source>
        <dbReference type="SAM" id="Phobius"/>
    </source>
</evidence>
<name>A0AAD7BXH3_9AGAR</name>
<dbReference type="InterPro" id="IPR036028">
    <property type="entry name" value="SH3-like_dom_sf"/>
</dbReference>
<dbReference type="Pfam" id="PF14604">
    <property type="entry name" value="SH3_9"/>
    <property type="match status" value="1"/>
</dbReference>
<feature type="transmembrane region" description="Helical" evidence="4">
    <location>
        <begin position="48"/>
        <end position="69"/>
    </location>
</feature>
<dbReference type="InterPro" id="IPR001452">
    <property type="entry name" value="SH3_domain"/>
</dbReference>
<feature type="compositionally biased region" description="Pro residues" evidence="3">
    <location>
        <begin position="203"/>
        <end position="222"/>
    </location>
</feature>
<feature type="region of interest" description="Disordered" evidence="3">
    <location>
        <begin position="146"/>
        <end position="248"/>
    </location>
</feature>
<sequence>MHHNPAARMVRQRRQSAPSATVIVDSAPPTATSAVDIAALGVPTSTKALAVIVSLLAAIILLGVGYFFWRRKRNAKEEKTQQSHIIDFTSEKALTFDVDRKLDLHASAYGIEKPSPAFIPVVVASTPDADMSTGWVPQIIPNRSTDLASQSSLSSNKSKGSKKSFGTSRGWDKTLSKYAPSERSPPPSYMADSKTATLASQVPLPPSPPHKPTLPPTPPTPPAFKKTSKLNPFSRDIPSAKPMPTELPPSLPLPSPARSASFAAHQDGILAQLEGPEEDMPAPARLMVVSSPFTPSLDDELPITVGETLRVLEEFQDGWALCQRIGRIDAPKGVVPRTCLTEREKIIPAGRRL</sequence>
<dbReference type="Proteomes" id="UP001221142">
    <property type="component" value="Unassembled WGS sequence"/>
</dbReference>
<keyword evidence="4" id="KW-0812">Transmembrane</keyword>
<comment type="caution">
    <text evidence="6">The sequence shown here is derived from an EMBL/GenBank/DDBJ whole genome shotgun (WGS) entry which is preliminary data.</text>
</comment>
<keyword evidence="7" id="KW-1185">Reference proteome</keyword>
<feature type="compositionally biased region" description="Low complexity" evidence="3">
    <location>
        <begin position="149"/>
        <end position="158"/>
    </location>
</feature>
<keyword evidence="1 2" id="KW-0728">SH3 domain</keyword>
<feature type="compositionally biased region" description="Basic residues" evidence="3">
    <location>
        <begin position="1"/>
        <end position="14"/>
    </location>
</feature>
<reference evidence="6" key="1">
    <citation type="submission" date="2023-03" db="EMBL/GenBank/DDBJ databases">
        <title>Massive genome expansion in bonnet fungi (Mycena s.s.) driven by repeated elements and novel gene families across ecological guilds.</title>
        <authorList>
            <consortium name="Lawrence Berkeley National Laboratory"/>
            <person name="Harder C.B."/>
            <person name="Miyauchi S."/>
            <person name="Viragh M."/>
            <person name="Kuo A."/>
            <person name="Thoen E."/>
            <person name="Andreopoulos B."/>
            <person name="Lu D."/>
            <person name="Skrede I."/>
            <person name="Drula E."/>
            <person name="Henrissat B."/>
            <person name="Morin E."/>
            <person name="Kohler A."/>
            <person name="Barry K."/>
            <person name="LaButti K."/>
            <person name="Morin E."/>
            <person name="Salamov A."/>
            <person name="Lipzen A."/>
            <person name="Mereny Z."/>
            <person name="Hegedus B."/>
            <person name="Baldrian P."/>
            <person name="Stursova M."/>
            <person name="Weitz H."/>
            <person name="Taylor A."/>
            <person name="Grigoriev I.V."/>
            <person name="Nagy L.G."/>
            <person name="Martin F."/>
            <person name="Kauserud H."/>
        </authorList>
    </citation>
    <scope>NUCLEOTIDE SEQUENCE</scope>
    <source>
        <strain evidence="6">9284</strain>
    </source>
</reference>
<dbReference type="CDD" id="cd11854">
    <property type="entry name" value="SH3_Fus1p"/>
    <property type="match status" value="1"/>
</dbReference>
<evidence type="ECO:0000256" key="3">
    <source>
        <dbReference type="SAM" id="MobiDB-lite"/>
    </source>
</evidence>